<reference evidence="1 2" key="1">
    <citation type="journal article" date="2020" name="ISME J.">
        <title>Uncovering the hidden diversity of litter-decomposition mechanisms in mushroom-forming fungi.</title>
        <authorList>
            <person name="Floudas D."/>
            <person name="Bentzer J."/>
            <person name="Ahren D."/>
            <person name="Johansson T."/>
            <person name="Persson P."/>
            <person name="Tunlid A."/>
        </authorList>
    </citation>
    <scope>NUCLEOTIDE SEQUENCE [LARGE SCALE GENOMIC DNA]</scope>
    <source>
        <strain evidence="1 2">CBS 101986</strain>
    </source>
</reference>
<name>A0A8H5AYA7_9AGAR</name>
<dbReference type="SUPFAM" id="SSF52047">
    <property type="entry name" value="RNI-like"/>
    <property type="match status" value="1"/>
</dbReference>
<sequence length="608" mass="69358">MYGSYSARNTHNASHRLIVENHADILTAGPKQAYEELSQQNTLCPINQLPTEVLCKIFVHTKNARSTDMTPRYGNPDILLSPFLSSRFDFKQQLMWINLTYVCMHWRNVALHDPALWTTPPLIFSQWASCMLQRSQRTALTAFVDTSNISPETISALLQHVFRLETLVVNQIDETRLPLLQQIFDSVRLVPAPILRCLRIYRFTHTNRSSRDVNVILPKDAFIGAVRLRELHLSFVDVDWDCYLLSYLTSLSLRNISNARRPTTTQFRSMMERNPDLQELTLENALPSSRVLITITKFTSERILLAHLKVVTLELTLPQLKFFSATVAFPPSINRISISLIHTDGYDLASLLSGMMHQYPWSQIRSLAVEVQKKRGETFMRFIMSPTLASDRWRALYAPAEIEDTQLDIGISSIRVVSTATLDVDDTGRRRDPTGTTMEQLFKALQSAHLVELVCSRVPKYLMPLDITWATTFGTLPGLRTVIVNIDAADTLISAFRIGLGPSMSPAFPNLSHLEIRDYGEGMSLDVAELRNCLLVRKEHGLELTSLKLINCKGSWVQDVDELKELVLNIDHLERKFAEGEKLERRWPQWACRGGYRGRQRVSLRSYT</sequence>
<gene>
    <name evidence="1" type="ORF">D9619_003496</name>
</gene>
<dbReference type="Gene3D" id="1.20.1280.50">
    <property type="match status" value="1"/>
</dbReference>
<accession>A0A8H5AYA7</accession>
<evidence type="ECO:0000313" key="1">
    <source>
        <dbReference type="EMBL" id="KAF5313206.1"/>
    </source>
</evidence>
<dbReference type="EMBL" id="JAACJJ010000056">
    <property type="protein sequence ID" value="KAF5313206.1"/>
    <property type="molecule type" value="Genomic_DNA"/>
</dbReference>
<evidence type="ECO:0008006" key="3">
    <source>
        <dbReference type="Google" id="ProtNLM"/>
    </source>
</evidence>
<protein>
    <recommendedName>
        <fullName evidence="3">F-box domain-containing protein</fullName>
    </recommendedName>
</protein>
<keyword evidence="2" id="KW-1185">Reference proteome</keyword>
<comment type="caution">
    <text evidence="1">The sequence shown here is derived from an EMBL/GenBank/DDBJ whole genome shotgun (WGS) entry which is preliminary data.</text>
</comment>
<evidence type="ECO:0000313" key="2">
    <source>
        <dbReference type="Proteomes" id="UP000567179"/>
    </source>
</evidence>
<dbReference type="AlphaFoldDB" id="A0A8H5AYA7"/>
<proteinExistence type="predicted"/>
<organism evidence="1 2">
    <name type="scientific">Psilocybe cf. subviscida</name>
    <dbReference type="NCBI Taxonomy" id="2480587"/>
    <lineage>
        <taxon>Eukaryota</taxon>
        <taxon>Fungi</taxon>
        <taxon>Dikarya</taxon>
        <taxon>Basidiomycota</taxon>
        <taxon>Agaricomycotina</taxon>
        <taxon>Agaricomycetes</taxon>
        <taxon>Agaricomycetidae</taxon>
        <taxon>Agaricales</taxon>
        <taxon>Agaricineae</taxon>
        <taxon>Strophariaceae</taxon>
        <taxon>Psilocybe</taxon>
    </lineage>
</organism>
<dbReference type="OrthoDB" id="2884925at2759"/>
<dbReference type="Proteomes" id="UP000567179">
    <property type="component" value="Unassembled WGS sequence"/>
</dbReference>